<dbReference type="InterPro" id="IPR006140">
    <property type="entry name" value="D-isomer_DH_NAD-bd"/>
</dbReference>
<accession>E6U413</accession>
<gene>
    <name evidence="3" type="ordered locus">Ethha_2176</name>
</gene>
<dbReference type="RefSeq" id="WP_013486041.1">
    <property type="nucleotide sequence ID" value="NC_014828.1"/>
</dbReference>
<organism evidence="3 4">
    <name type="scientific">Ethanoligenens harbinense (strain DSM 18485 / JCM 12961 / CGMCC 1.5033 / YUAN-3)</name>
    <dbReference type="NCBI Taxonomy" id="663278"/>
    <lineage>
        <taxon>Bacteria</taxon>
        <taxon>Bacillati</taxon>
        <taxon>Bacillota</taxon>
        <taxon>Clostridia</taxon>
        <taxon>Eubacteriales</taxon>
        <taxon>Oscillospiraceae</taxon>
        <taxon>Ethanoligenens</taxon>
    </lineage>
</organism>
<dbReference type="EMBL" id="CP002400">
    <property type="protein sequence ID" value="ADU27693.1"/>
    <property type="molecule type" value="Genomic_DNA"/>
</dbReference>
<dbReference type="eggNOG" id="COG0111">
    <property type="taxonomic scope" value="Bacteria"/>
</dbReference>
<evidence type="ECO:0000259" key="1">
    <source>
        <dbReference type="Pfam" id="PF02826"/>
    </source>
</evidence>
<dbReference type="HOGENOM" id="CLU_082687_0_0_9"/>
<feature type="domain" description="D-isomer specific 2-hydroxyacid dehydrogenase NAD-binding" evidence="1">
    <location>
        <begin position="149"/>
        <end position="242"/>
    </location>
</feature>
<dbReference type="KEGG" id="eha:Ethha_2176"/>
<dbReference type="Proteomes" id="UP000001551">
    <property type="component" value="Chromosome"/>
</dbReference>
<keyword evidence="4" id="KW-1185">Reference proteome</keyword>
<evidence type="ECO:0000259" key="2">
    <source>
        <dbReference type="Pfam" id="PF16924"/>
    </source>
</evidence>
<dbReference type="NCBIfam" id="NF006162">
    <property type="entry name" value="PRK08306.1"/>
    <property type="match status" value="1"/>
</dbReference>
<feature type="domain" description="Dipicolinate synthase subunit A N-terminal" evidence="2">
    <location>
        <begin position="7"/>
        <end position="121"/>
    </location>
</feature>
<sequence length="293" mass="30993">MFTDITFAVVGGDLRQAHLAGLLAADGLSVLTVGFEREVPISSDVLHVKSAAEAVSRALCVILPLPFSVDGANVNAPFSRAPIPLRTIWDAAGNGTLVTGGMLRPDVFQAAETRGFTAVDYYAREEMAVRNTVPTVEGALQIAFEELPFTLHGARCLVLGFGRVGRTLCRALRGLGADVTGCARSYDDLAWVQTLDCAPLRLEKLAGSAGTFDVVFNTIPALILTDDILARLKKGSLVIDLASKPGGVDFNAAKRLGVKTVWALSLPGKVAPQTAGQIIKDTVLHILEEEGLS</sequence>
<name>E6U413_ETHHY</name>
<dbReference type="AlphaFoldDB" id="E6U413"/>
<evidence type="ECO:0000313" key="4">
    <source>
        <dbReference type="Proteomes" id="UP000001551"/>
    </source>
</evidence>
<dbReference type="Pfam" id="PF16924">
    <property type="entry name" value="DpaA_N"/>
    <property type="match status" value="1"/>
</dbReference>
<dbReference type="GO" id="GO:0051287">
    <property type="term" value="F:NAD binding"/>
    <property type="evidence" value="ECO:0007669"/>
    <property type="project" value="InterPro"/>
</dbReference>
<reference evidence="3 4" key="1">
    <citation type="submission" date="2010-12" db="EMBL/GenBank/DDBJ databases">
        <title>Complete sequence of Ethanoligenens harbinense YUAN-3.</title>
        <authorList>
            <person name="Lucas S."/>
            <person name="Copeland A."/>
            <person name="Lapidus A."/>
            <person name="Cheng J.-F."/>
            <person name="Bruce D."/>
            <person name="Goodwin L."/>
            <person name="Pitluck S."/>
            <person name="Chertkov O."/>
            <person name="Misra M."/>
            <person name="Detter J.C."/>
            <person name="Han C."/>
            <person name="Tapia R."/>
            <person name="Land M."/>
            <person name="Hauser L."/>
            <person name="Jeffries C."/>
            <person name="Kyrpides N."/>
            <person name="Ivanova N."/>
            <person name="Mikhailova N."/>
            <person name="Wang A."/>
            <person name="Mouttaki H."/>
            <person name="He Z."/>
            <person name="Zhou J."/>
            <person name="Hemme C.L."/>
            <person name="Woyke T."/>
        </authorList>
    </citation>
    <scope>NUCLEOTIDE SEQUENCE [LARGE SCALE GENOMIC DNA]</scope>
    <source>
        <strain evidence="4">DSM 18485 / JCM 12961 / CGMCC 1.5033 / YUAN-3</strain>
    </source>
</reference>
<dbReference type="InterPro" id="IPR036291">
    <property type="entry name" value="NAD(P)-bd_dom_sf"/>
</dbReference>
<evidence type="ECO:0000313" key="3">
    <source>
        <dbReference type="EMBL" id="ADU27693.1"/>
    </source>
</evidence>
<proteinExistence type="predicted"/>
<dbReference type="SUPFAM" id="SSF51735">
    <property type="entry name" value="NAD(P)-binding Rossmann-fold domains"/>
    <property type="match status" value="1"/>
</dbReference>
<dbReference type="STRING" id="663278.Ethha_2176"/>
<dbReference type="Pfam" id="PF02826">
    <property type="entry name" value="2-Hacid_dh_C"/>
    <property type="match status" value="1"/>
</dbReference>
<dbReference type="InterPro" id="IPR031629">
    <property type="entry name" value="DpaA_N"/>
</dbReference>
<protein>
    <submittedName>
        <fullName evidence="3">Shikimate/quinate 5-dehydrogenase</fullName>
    </submittedName>
</protein>
<dbReference type="Gene3D" id="3.40.50.720">
    <property type="entry name" value="NAD(P)-binding Rossmann-like Domain"/>
    <property type="match status" value="1"/>
</dbReference>